<sequence>MVKNPEKKELIKALSDCGAVSFGNFVLSSGKTSNYYIDIKKASTDPETLSLIAEMMSSIIKDKDIDAIGGVELGGVPIATAVSLRTKLPLTIIRKASKDYGTKSRFIGKVDRGTKIALVEDVTTSGGSVIEAISAIRDTGAIVEAVITVVDRSEGAAEKLKSMDIDLLYLVNADDLTK</sequence>
<feature type="binding site" description="in other chain" evidence="7">
    <location>
        <begin position="120"/>
        <end position="128"/>
    </location>
    <ligand>
        <name>5-phospho-alpha-D-ribose 1-diphosphate</name>
        <dbReference type="ChEBI" id="CHEBI:58017"/>
        <note>ligand shared between dimeric partners</note>
    </ligand>
</feature>
<dbReference type="SUPFAM" id="SSF53271">
    <property type="entry name" value="PRTase-like"/>
    <property type="match status" value="1"/>
</dbReference>
<dbReference type="HOGENOM" id="CLU_074878_2_0_2"/>
<comment type="similarity">
    <text evidence="7">Belongs to the purine/pyrimidine phosphoribosyltransferase family. PyrE subfamily.</text>
</comment>
<gene>
    <name evidence="7" type="primary">pyrE</name>
    <name evidence="9" type="ordered locus">Mzhil_0624</name>
</gene>
<accession>F7XQI9</accession>
<dbReference type="GO" id="GO:0000287">
    <property type="term" value="F:magnesium ion binding"/>
    <property type="evidence" value="ECO:0007669"/>
    <property type="project" value="UniProtKB-UniRule"/>
</dbReference>
<evidence type="ECO:0000256" key="2">
    <source>
        <dbReference type="ARBA" id="ARBA00011971"/>
    </source>
</evidence>
<dbReference type="UniPathway" id="UPA00070">
    <property type="reaction ID" value="UER00119"/>
</dbReference>
<evidence type="ECO:0000256" key="1">
    <source>
        <dbReference type="ARBA" id="ARBA00004889"/>
    </source>
</evidence>
<evidence type="ECO:0000256" key="6">
    <source>
        <dbReference type="ARBA" id="ARBA00022975"/>
    </source>
</evidence>
<dbReference type="Proteomes" id="UP000006622">
    <property type="component" value="Chromosome"/>
</dbReference>
<dbReference type="GeneID" id="10822235"/>
<evidence type="ECO:0000256" key="5">
    <source>
        <dbReference type="ARBA" id="ARBA00022842"/>
    </source>
</evidence>
<dbReference type="PANTHER" id="PTHR19278">
    <property type="entry name" value="OROTATE PHOSPHORIBOSYLTRANSFERASE"/>
    <property type="match status" value="1"/>
</dbReference>
<dbReference type="OrthoDB" id="9089at2157"/>
<organism evidence="9 10">
    <name type="scientific">Methanosalsum zhilinae (strain DSM 4017 / NBRC 107636 / OCM 62 / WeN5)</name>
    <name type="common">Methanohalophilus zhilinae</name>
    <dbReference type="NCBI Taxonomy" id="679901"/>
    <lineage>
        <taxon>Archaea</taxon>
        <taxon>Methanobacteriati</taxon>
        <taxon>Methanobacteriota</taxon>
        <taxon>Stenosarchaea group</taxon>
        <taxon>Methanomicrobia</taxon>
        <taxon>Methanosarcinales</taxon>
        <taxon>Methanosarcinaceae</taxon>
        <taxon>Methanosalsum</taxon>
    </lineage>
</organism>
<protein>
    <recommendedName>
        <fullName evidence="2 7">Orotate phosphoribosyltransferase</fullName>
        <shortName evidence="7">OPRT</shortName>
        <shortName evidence="7">OPRTase</shortName>
        <ecNumber evidence="2 7">2.4.2.10</ecNumber>
    </recommendedName>
</protein>
<feature type="binding site" evidence="7">
    <location>
        <position position="152"/>
    </location>
    <ligand>
        <name>orotate</name>
        <dbReference type="ChEBI" id="CHEBI:30839"/>
    </ligand>
</feature>
<proteinExistence type="inferred from homology"/>
<comment type="cofactor">
    <cofactor evidence="7">
        <name>Mg(2+)</name>
        <dbReference type="ChEBI" id="CHEBI:18420"/>
    </cofactor>
</comment>
<dbReference type="InterPro" id="IPR004467">
    <property type="entry name" value="Or_phspho_trans_dom"/>
</dbReference>
<dbReference type="Gene3D" id="3.40.50.2020">
    <property type="match status" value="1"/>
</dbReference>
<dbReference type="HAMAP" id="MF_01208">
    <property type="entry name" value="PyrE"/>
    <property type="match status" value="1"/>
</dbReference>
<evidence type="ECO:0000256" key="4">
    <source>
        <dbReference type="ARBA" id="ARBA00022679"/>
    </source>
</evidence>
<dbReference type="GO" id="GO:0004588">
    <property type="term" value="F:orotate phosphoribosyltransferase activity"/>
    <property type="evidence" value="ECO:0007669"/>
    <property type="project" value="UniProtKB-UniRule"/>
</dbReference>
<reference evidence="9" key="1">
    <citation type="submission" date="2010-07" db="EMBL/GenBank/DDBJ databases">
        <title>The complete genome of Methanosalsum zhilinae DSM 4017.</title>
        <authorList>
            <consortium name="US DOE Joint Genome Institute (JGI-PGF)"/>
            <person name="Lucas S."/>
            <person name="Copeland A."/>
            <person name="Lapidus A."/>
            <person name="Glavina del Rio T."/>
            <person name="Dalin E."/>
            <person name="Tice H."/>
            <person name="Bruce D."/>
            <person name="Goodwin L."/>
            <person name="Pitluck S."/>
            <person name="Kyrpides N."/>
            <person name="Mavromatis K."/>
            <person name="Ovchinnikova G."/>
            <person name="Daligault H."/>
            <person name="Detter J.C."/>
            <person name="Han C."/>
            <person name="Tapia R."/>
            <person name="Larimer F."/>
            <person name="Land M."/>
            <person name="Hauser L."/>
            <person name="Markowitz V."/>
            <person name="Cheng J.-F."/>
            <person name="Hugenholtz P."/>
            <person name="Woyke T."/>
            <person name="Wu D."/>
            <person name="Spring S."/>
            <person name="Schueler E."/>
            <person name="Brambilla E."/>
            <person name="Klenk H.-P."/>
            <person name="Eisen J.A."/>
        </authorList>
    </citation>
    <scope>NUCLEOTIDE SEQUENCE</scope>
    <source>
        <strain evidence="9">DSM 4017</strain>
    </source>
</reference>
<dbReference type="AlphaFoldDB" id="F7XQI9"/>
<keyword evidence="6 7" id="KW-0665">Pyrimidine biosynthesis</keyword>
<dbReference type="InterPro" id="IPR029057">
    <property type="entry name" value="PRTase-like"/>
</dbReference>
<dbReference type="InterPro" id="IPR000836">
    <property type="entry name" value="PRTase_dom"/>
</dbReference>
<evidence type="ECO:0000256" key="3">
    <source>
        <dbReference type="ARBA" id="ARBA00022676"/>
    </source>
</evidence>
<feature type="binding site" evidence="7">
    <location>
        <position position="124"/>
    </location>
    <ligand>
        <name>orotate</name>
        <dbReference type="ChEBI" id="CHEBI:30839"/>
    </ligand>
</feature>
<keyword evidence="10" id="KW-1185">Reference proteome</keyword>
<feature type="binding site" description="in other chain" evidence="7">
    <location>
        <position position="95"/>
    </location>
    <ligand>
        <name>5-phospho-alpha-D-ribose 1-diphosphate</name>
        <dbReference type="ChEBI" id="CHEBI:58017"/>
        <note>ligand shared between dimeric partners</note>
    </ligand>
</feature>
<feature type="binding site" evidence="7">
    <location>
        <position position="94"/>
    </location>
    <ligand>
        <name>5-phospho-alpha-D-ribose 1-diphosphate</name>
        <dbReference type="ChEBI" id="CHEBI:58017"/>
        <note>ligand shared between dimeric partners</note>
    </ligand>
</feature>
<dbReference type="RefSeq" id="WP_013897930.1">
    <property type="nucleotide sequence ID" value="NC_015676.1"/>
</dbReference>
<comment type="caution">
    <text evidence="7">Lacks conserved residue(s) required for the propagation of feature annotation.</text>
</comment>
<dbReference type="Pfam" id="PF00156">
    <property type="entry name" value="Pribosyltran"/>
    <property type="match status" value="1"/>
</dbReference>
<feature type="binding site" evidence="7">
    <location>
        <position position="98"/>
    </location>
    <ligand>
        <name>5-phospho-alpha-D-ribose 1-diphosphate</name>
        <dbReference type="ChEBI" id="CHEBI:58017"/>
        <note>ligand shared between dimeric partners</note>
    </ligand>
</feature>
<comment type="catalytic activity">
    <reaction evidence="7">
        <text>orotidine 5'-phosphate + diphosphate = orotate + 5-phospho-alpha-D-ribose 1-diphosphate</text>
        <dbReference type="Rhea" id="RHEA:10380"/>
        <dbReference type="ChEBI" id="CHEBI:30839"/>
        <dbReference type="ChEBI" id="CHEBI:33019"/>
        <dbReference type="ChEBI" id="CHEBI:57538"/>
        <dbReference type="ChEBI" id="CHEBI:58017"/>
        <dbReference type="EC" id="2.4.2.10"/>
    </reaction>
</comment>
<dbReference type="InterPro" id="IPR023031">
    <property type="entry name" value="OPRT"/>
</dbReference>
<keyword evidence="5 7" id="KW-0460">Magnesium</keyword>
<dbReference type="STRING" id="679901.Mzhil_0624"/>
<feature type="domain" description="Phosphoribosyltransferase" evidence="8">
    <location>
        <begin position="46"/>
        <end position="161"/>
    </location>
</feature>
<dbReference type="CDD" id="cd06223">
    <property type="entry name" value="PRTases_typeI"/>
    <property type="match status" value="1"/>
</dbReference>
<dbReference type="KEGG" id="mzh:Mzhil_0624"/>
<dbReference type="GO" id="GO:0044205">
    <property type="term" value="P:'de novo' UMP biosynthetic process"/>
    <property type="evidence" value="ECO:0007669"/>
    <property type="project" value="UniProtKB-UniRule"/>
</dbReference>
<keyword evidence="4 7" id="KW-0808">Transferase</keyword>
<evidence type="ECO:0000259" key="8">
    <source>
        <dbReference type="Pfam" id="PF00156"/>
    </source>
</evidence>
<dbReference type="FunFam" id="3.40.50.2020:FF:000029">
    <property type="entry name" value="Orotate phosphoribosyltransferase"/>
    <property type="match status" value="1"/>
</dbReference>
<keyword evidence="3 7" id="KW-0328">Glycosyltransferase</keyword>
<dbReference type="NCBIfam" id="TIGR00336">
    <property type="entry name" value="pyrE"/>
    <property type="match status" value="1"/>
</dbReference>
<dbReference type="PANTHER" id="PTHR19278:SF9">
    <property type="entry name" value="URIDINE 5'-MONOPHOSPHATE SYNTHASE"/>
    <property type="match status" value="1"/>
</dbReference>
<evidence type="ECO:0000313" key="9">
    <source>
        <dbReference type="EMBL" id="AEH60491.1"/>
    </source>
</evidence>
<dbReference type="EC" id="2.4.2.10" evidence="2 7"/>
<dbReference type="GO" id="GO:0019856">
    <property type="term" value="P:pyrimidine nucleobase biosynthetic process"/>
    <property type="evidence" value="ECO:0007669"/>
    <property type="project" value="TreeGrafter"/>
</dbReference>
<evidence type="ECO:0000313" key="10">
    <source>
        <dbReference type="Proteomes" id="UP000006622"/>
    </source>
</evidence>
<comment type="subunit">
    <text evidence="7">Homodimer.</text>
</comment>
<evidence type="ECO:0000256" key="7">
    <source>
        <dbReference type="HAMAP-Rule" id="MF_01208"/>
    </source>
</evidence>
<name>F7XQI9_METZD</name>
<comment type="pathway">
    <text evidence="1 7">Pyrimidine metabolism; UMP biosynthesis via de novo pathway; UMP from orotate: step 1/2.</text>
</comment>
<dbReference type="EMBL" id="CP002101">
    <property type="protein sequence ID" value="AEH60491.1"/>
    <property type="molecule type" value="Genomic_DNA"/>
</dbReference>
<comment type="function">
    <text evidence="7">Catalyzes the transfer of a ribosyl phosphate group from 5-phosphoribose 1-diphosphate to orotate, leading to the formation of orotidine monophosphate (OMP).</text>
</comment>